<evidence type="ECO:0000256" key="1">
    <source>
        <dbReference type="ARBA" id="ARBA00004651"/>
    </source>
</evidence>
<proteinExistence type="predicted"/>
<organism evidence="7 8">
    <name type="scientific">Caldanaerovirga acetigignens</name>
    <dbReference type="NCBI Taxonomy" id="447595"/>
    <lineage>
        <taxon>Bacteria</taxon>
        <taxon>Bacillati</taxon>
        <taxon>Bacillota</taxon>
        <taxon>Clostridia</taxon>
        <taxon>Thermosediminibacterales</taxon>
        <taxon>Thermosediminibacteraceae</taxon>
        <taxon>Caldanaerovirga</taxon>
    </lineage>
</organism>
<feature type="transmembrane region" description="Helical" evidence="6">
    <location>
        <begin position="133"/>
        <end position="155"/>
    </location>
</feature>
<feature type="transmembrane region" description="Helical" evidence="6">
    <location>
        <begin position="99"/>
        <end position="121"/>
    </location>
</feature>
<keyword evidence="8" id="KW-1185">Reference proteome</keyword>
<evidence type="ECO:0000256" key="4">
    <source>
        <dbReference type="ARBA" id="ARBA00022989"/>
    </source>
</evidence>
<feature type="transmembrane region" description="Helical" evidence="6">
    <location>
        <begin position="59"/>
        <end position="78"/>
    </location>
</feature>
<dbReference type="PANTHER" id="PTHR30250:SF21">
    <property type="entry name" value="LIPID II FLIPPASE MURJ"/>
    <property type="match status" value="1"/>
</dbReference>
<feature type="transmembrane region" description="Helical" evidence="6">
    <location>
        <begin position="495"/>
        <end position="515"/>
    </location>
</feature>
<evidence type="ECO:0000313" key="7">
    <source>
        <dbReference type="EMBL" id="SHM21451.1"/>
    </source>
</evidence>
<feature type="transmembrane region" description="Helical" evidence="6">
    <location>
        <begin position="464"/>
        <end position="483"/>
    </location>
</feature>
<dbReference type="EMBL" id="FRCR01000002">
    <property type="protein sequence ID" value="SHM21451.1"/>
    <property type="molecule type" value="Genomic_DNA"/>
</dbReference>
<dbReference type="STRING" id="447595.SAMN05660826_00520"/>
<dbReference type="GO" id="GO:0005886">
    <property type="term" value="C:plasma membrane"/>
    <property type="evidence" value="ECO:0007669"/>
    <property type="project" value="UniProtKB-SubCell"/>
</dbReference>
<dbReference type="InterPro" id="IPR002797">
    <property type="entry name" value="Polysacc_synth"/>
</dbReference>
<feature type="transmembrane region" description="Helical" evidence="6">
    <location>
        <begin position="293"/>
        <end position="316"/>
    </location>
</feature>
<protein>
    <submittedName>
        <fullName evidence="7">Stage V sporulation protein B</fullName>
    </submittedName>
</protein>
<dbReference type="Proteomes" id="UP000184375">
    <property type="component" value="Unassembled WGS sequence"/>
</dbReference>
<feature type="transmembrane region" description="Helical" evidence="6">
    <location>
        <begin position="376"/>
        <end position="394"/>
    </location>
</feature>
<feature type="transmembrane region" description="Helical" evidence="6">
    <location>
        <begin position="406"/>
        <end position="427"/>
    </location>
</feature>
<feature type="transmembrane region" description="Helical" evidence="6">
    <location>
        <begin position="194"/>
        <end position="218"/>
    </location>
</feature>
<keyword evidence="4 6" id="KW-1133">Transmembrane helix</keyword>
<feature type="transmembrane region" description="Helical" evidence="6">
    <location>
        <begin position="21"/>
        <end position="39"/>
    </location>
</feature>
<feature type="transmembrane region" description="Helical" evidence="6">
    <location>
        <begin position="337"/>
        <end position="356"/>
    </location>
</feature>
<dbReference type="Pfam" id="PF01943">
    <property type="entry name" value="Polysacc_synt"/>
    <property type="match status" value="1"/>
</dbReference>
<dbReference type="RefSeq" id="WP_244269722.1">
    <property type="nucleotide sequence ID" value="NZ_FRCR01000002.1"/>
</dbReference>
<keyword evidence="2" id="KW-1003">Cell membrane</keyword>
<evidence type="ECO:0000256" key="2">
    <source>
        <dbReference type="ARBA" id="ARBA00022475"/>
    </source>
</evidence>
<evidence type="ECO:0000256" key="6">
    <source>
        <dbReference type="SAM" id="Phobius"/>
    </source>
</evidence>
<dbReference type="InterPro" id="IPR050833">
    <property type="entry name" value="Poly_Biosynth_Transport"/>
</dbReference>
<evidence type="ECO:0000256" key="3">
    <source>
        <dbReference type="ARBA" id="ARBA00022692"/>
    </source>
</evidence>
<dbReference type="PIRSF" id="PIRSF038958">
    <property type="entry name" value="PG_synth_SpoVB"/>
    <property type="match status" value="1"/>
</dbReference>
<sequence length="544" mass="57960">MQKKERLGSFLTERQNSFLKGAMVLTAAGFLVKILGAVYRIPLAMMIKEEGMGLYQMAYPIYVTLLSISTAGLPTAISKMVAGEVAVKRYRNAYRIFKVSLMVLTIVGALLALFLMINARFLAEKVLGNPKAFYPLLSISPAIFFVSVMSCFRGFFQGLQDMTPSALSQVVEQIGRVVSVFLLATVLLPRGVEYAAAGAAFGPVVGSVAGLLVLVAVYSRKKASIFGSFEEASNSRIENPFKIAWQLFYYAVPITLGGLIVPVMNLADAAIVTRRLQDAGFSMLRATQLYGQLTGMAAPIINLPAVVTMSIAASLVPAISEAMALKSGQLVAQRAKTGIRVTLMFALPAAVGLYVLAEPVCALLYKNPEAGIPLSILSWGIIFLALQQTTTGILQGIGKTTVPVKNLALGAVFKVGINYTLTALPFINIKGAAMGTVAGYFIASLFNFISAMKYTGMNLQLRDMVIKPAAAAAFMGLLVRNFYNLIATYGYGSGIATLGSVGAGVFVYAAVLLALGGVGEEELSLLPGGARLIGWLKGINFKRR</sequence>
<feature type="transmembrane region" description="Helical" evidence="6">
    <location>
        <begin position="167"/>
        <end position="188"/>
    </location>
</feature>
<dbReference type="CDD" id="cd13124">
    <property type="entry name" value="MATE_SpoVB_like"/>
    <property type="match status" value="1"/>
</dbReference>
<keyword evidence="3 6" id="KW-0812">Transmembrane</keyword>
<evidence type="ECO:0000256" key="5">
    <source>
        <dbReference type="ARBA" id="ARBA00023136"/>
    </source>
</evidence>
<name>A0A1M7GYR0_9FIRM</name>
<dbReference type="PANTHER" id="PTHR30250">
    <property type="entry name" value="PST FAMILY PREDICTED COLANIC ACID TRANSPORTER"/>
    <property type="match status" value="1"/>
</dbReference>
<feature type="transmembrane region" description="Helical" evidence="6">
    <location>
        <begin position="433"/>
        <end position="452"/>
    </location>
</feature>
<accession>A0A1M7GYR0</accession>
<keyword evidence="5 6" id="KW-0472">Membrane</keyword>
<dbReference type="InterPro" id="IPR024923">
    <property type="entry name" value="PG_synth_SpoVB"/>
</dbReference>
<evidence type="ECO:0000313" key="8">
    <source>
        <dbReference type="Proteomes" id="UP000184375"/>
    </source>
</evidence>
<reference evidence="8" key="1">
    <citation type="submission" date="2016-11" db="EMBL/GenBank/DDBJ databases">
        <authorList>
            <person name="Varghese N."/>
            <person name="Submissions S."/>
        </authorList>
    </citation>
    <scope>NUCLEOTIDE SEQUENCE [LARGE SCALE GENOMIC DNA]</scope>
    <source>
        <strain evidence="8">DSM 18802</strain>
    </source>
</reference>
<dbReference type="AlphaFoldDB" id="A0A1M7GYR0"/>
<comment type="subcellular location">
    <subcellularLocation>
        <location evidence="1">Cell membrane</location>
        <topology evidence="1">Multi-pass membrane protein</topology>
    </subcellularLocation>
</comment>
<gene>
    <name evidence="7" type="ORF">SAMN05660826_00520</name>
</gene>
<feature type="transmembrane region" description="Helical" evidence="6">
    <location>
        <begin position="247"/>
        <end position="273"/>
    </location>
</feature>